<dbReference type="PANTHER" id="PTHR24220:SF689">
    <property type="entry name" value="LIPOPROTEIN-RELEASING SYSTEM ATP-BINDING PROTEIN LOLD"/>
    <property type="match status" value="1"/>
</dbReference>
<proteinExistence type="inferred from homology"/>
<sequence length="216" mass="22596">MKPLTQGLVARDLCFSYDGRRTTIVDWSAVLAPGQVTAITGASGSGKSTLLYLLGLMLTPGSGSVLIDGERVDTLGDTQRAALRSELFGFVFQDAARDATRTVADNVTEPVLYRRGDRKAASGRVPALLAAFGVDVPVDRRPGQVSGGQAQRIALCRALIGEPSIVLADEPTGNLDPESSAVVLGALRQHARDGGVVAIVTHSDAVAASCDQEIRL</sequence>
<evidence type="ECO:0000256" key="3">
    <source>
        <dbReference type="ARBA" id="ARBA00022840"/>
    </source>
</evidence>
<dbReference type="InterPro" id="IPR003593">
    <property type="entry name" value="AAA+_ATPase"/>
</dbReference>
<dbReference type="InterPro" id="IPR015854">
    <property type="entry name" value="ABC_transpr_LolD-like"/>
</dbReference>
<accession>A0ABZ3CES8</accession>
<evidence type="ECO:0000256" key="1">
    <source>
        <dbReference type="ARBA" id="ARBA00005417"/>
    </source>
</evidence>
<feature type="domain" description="ABC transporter" evidence="4">
    <location>
        <begin position="8"/>
        <end position="216"/>
    </location>
</feature>
<gene>
    <name evidence="5" type="ORF">PCC79_07590</name>
</gene>
<dbReference type="PANTHER" id="PTHR24220">
    <property type="entry name" value="IMPORT ATP-BINDING PROTEIN"/>
    <property type="match status" value="1"/>
</dbReference>
<keyword evidence="3 5" id="KW-0067">ATP-binding</keyword>
<keyword evidence="2" id="KW-0547">Nucleotide-binding</keyword>
<evidence type="ECO:0000313" key="5">
    <source>
        <dbReference type="EMBL" id="WZX00038.1"/>
    </source>
</evidence>
<dbReference type="RefSeq" id="WP_342373450.1">
    <property type="nucleotide sequence ID" value="NZ_CP115965.1"/>
</dbReference>
<protein>
    <submittedName>
        <fullName evidence="5">ABC transporter ATP-binding protein</fullName>
    </submittedName>
</protein>
<dbReference type="InterPro" id="IPR003439">
    <property type="entry name" value="ABC_transporter-like_ATP-bd"/>
</dbReference>
<dbReference type="EMBL" id="CP115965">
    <property type="protein sequence ID" value="WZX00038.1"/>
    <property type="molecule type" value="Genomic_DNA"/>
</dbReference>
<dbReference type="SMART" id="SM00382">
    <property type="entry name" value="AAA"/>
    <property type="match status" value="1"/>
</dbReference>
<dbReference type="Proteomes" id="UP001434337">
    <property type="component" value="Chromosome"/>
</dbReference>
<keyword evidence="6" id="KW-1185">Reference proteome</keyword>
<comment type="similarity">
    <text evidence="1">Belongs to the ABC transporter superfamily.</text>
</comment>
<reference evidence="5 6" key="1">
    <citation type="journal article" date="2023" name="Environ Microbiome">
        <title>A coral-associated actinobacterium mitigates coral bleaching under heat stress.</title>
        <authorList>
            <person name="Li J."/>
            <person name="Zou Y."/>
            <person name="Li Q."/>
            <person name="Zhang J."/>
            <person name="Bourne D.G."/>
            <person name="Lyu Y."/>
            <person name="Liu C."/>
            <person name="Zhang S."/>
        </authorList>
    </citation>
    <scope>NUCLEOTIDE SEQUENCE [LARGE SCALE GENOMIC DNA]</scope>
    <source>
        <strain evidence="5 6">SCSIO 13291</strain>
    </source>
</reference>
<dbReference type="Gene3D" id="3.40.50.300">
    <property type="entry name" value="P-loop containing nucleotide triphosphate hydrolases"/>
    <property type="match status" value="1"/>
</dbReference>
<dbReference type="PROSITE" id="PS00211">
    <property type="entry name" value="ABC_TRANSPORTER_1"/>
    <property type="match status" value="1"/>
</dbReference>
<evidence type="ECO:0000256" key="2">
    <source>
        <dbReference type="ARBA" id="ARBA00022741"/>
    </source>
</evidence>
<dbReference type="InterPro" id="IPR027417">
    <property type="entry name" value="P-loop_NTPase"/>
</dbReference>
<dbReference type="SUPFAM" id="SSF52540">
    <property type="entry name" value="P-loop containing nucleoside triphosphate hydrolases"/>
    <property type="match status" value="1"/>
</dbReference>
<evidence type="ECO:0000313" key="6">
    <source>
        <dbReference type="Proteomes" id="UP001434337"/>
    </source>
</evidence>
<dbReference type="InterPro" id="IPR017871">
    <property type="entry name" value="ABC_transporter-like_CS"/>
</dbReference>
<organism evidence="5 6">
    <name type="scientific">Propioniciclava soli</name>
    <dbReference type="NCBI Taxonomy" id="2775081"/>
    <lineage>
        <taxon>Bacteria</taxon>
        <taxon>Bacillati</taxon>
        <taxon>Actinomycetota</taxon>
        <taxon>Actinomycetes</taxon>
        <taxon>Propionibacteriales</taxon>
        <taxon>Propionibacteriaceae</taxon>
        <taxon>Propioniciclava</taxon>
    </lineage>
</organism>
<dbReference type="PROSITE" id="PS50893">
    <property type="entry name" value="ABC_TRANSPORTER_2"/>
    <property type="match status" value="1"/>
</dbReference>
<name>A0ABZ3CES8_9ACTN</name>
<dbReference type="Pfam" id="PF00005">
    <property type="entry name" value="ABC_tran"/>
    <property type="match status" value="1"/>
</dbReference>
<dbReference type="GO" id="GO:0005524">
    <property type="term" value="F:ATP binding"/>
    <property type="evidence" value="ECO:0007669"/>
    <property type="project" value="UniProtKB-KW"/>
</dbReference>
<evidence type="ECO:0000259" key="4">
    <source>
        <dbReference type="PROSITE" id="PS50893"/>
    </source>
</evidence>